<keyword evidence="3" id="KW-1185">Reference proteome</keyword>
<evidence type="ECO:0000313" key="1">
    <source>
        <dbReference type="EMBL" id="KAK3167768.1"/>
    </source>
</evidence>
<proteinExistence type="predicted"/>
<sequence length="142" mass="16656">MTTAQDCLDRSWVPLYMYRNDHIGTNGTRSLAEYTDYLNEHLPGVPFPLQSGTYLRRRGQYNNFREVDWQELLGGRSYSDILEQALSIAKSAEAFEQAERRTDPWVRRSYDMDSFIARVTILAVHRQGFRLAYRPPYLKIIT</sequence>
<dbReference type="AlphaFoldDB" id="A0AAE0DMM5"/>
<evidence type="ECO:0000313" key="3">
    <source>
        <dbReference type="Proteomes" id="UP001276659"/>
    </source>
</evidence>
<dbReference type="Proteomes" id="UP001276659">
    <property type="component" value="Unassembled WGS sequence"/>
</dbReference>
<dbReference type="EMBL" id="JASNWA010000010">
    <property type="protein sequence ID" value="KAK3167768.1"/>
    <property type="molecule type" value="Genomic_DNA"/>
</dbReference>
<protein>
    <submittedName>
        <fullName evidence="2">Uncharacterized protein</fullName>
    </submittedName>
</protein>
<evidence type="ECO:0000313" key="2">
    <source>
        <dbReference type="EMBL" id="KAK3175477.1"/>
    </source>
</evidence>
<reference evidence="2" key="1">
    <citation type="submission" date="2022-11" db="EMBL/GenBank/DDBJ databases">
        <title>Chromosomal genome sequence assembly and mating type (MAT) locus characterization of the leprose asexual lichenized fungus Lepraria neglecta (Nyl.) Erichsen.</title>
        <authorList>
            <person name="Allen J.L."/>
            <person name="Pfeffer B."/>
        </authorList>
    </citation>
    <scope>NUCLEOTIDE SEQUENCE</scope>
    <source>
        <strain evidence="2">Allen 5258</strain>
    </source>
</reference>
<gene>
    <name evidence="2" type="ORF">OEA41_004213</name>
    <name evidence="1" type="ORF">OEA41_004214</name>
</gene>
<organism evidence="2 3">
    <name type="scientific">Lepraria neglecta</name>
    <dbReference type="NCBI Taxonomy" id="209136"/>
    <lineage>
        <taxon>Eukaryota</taxon>
        <taxon>Fungi</taxon>
        <taxon>Dikarya</taxon>
        <taxon>Ascomycota</taxon>
        <taxon>Pezizomycotina</taxon>
        <taxon>Lecanoromycetes</taxon>
        <taxon>OSLEUM clade</taxon>
        <taxon>Lecanoromycetidae</taxon>
        <taxon>Lecanorales</taxon>
        <taxon>Lecanorineae</taxon>
        <taxon>Stereocaulaceae</taxon>
        <taxon>Lepraria</taxon>
    </lineage>
</organism>
<comment type="caution">
    <text evidence="2">The sequence shown here is derived from an EMBL/GenBank/DDBJ whole genome shotgun (WGS) entry which is preliminary data.</text>
</comment>
<name>A0AAE0DMM5_9LECA</name>
<dbReference type="EMBL" id="JASNWA010000005">
    <property type="protein sequence ID" value="KAK3175477.1"/>
    <property type="molecule type" value="Genomic_DNA"/>
</dbReference>
<accession>A0AAE0DMM5</accession>